<gene>
    <name evidence="1" type="ORF">HALLA_00060</name>
</gene>
<dbReference type="KEGG" id="hlr:HALLA_00060"/>
<evidence type="ECO:0000313" key="1">
    <source>
        <dbReference type="EMBL" id="AHG01716.1"/>
    </source>
</evidence>
<reference evidence="1 2" key="1">
    <citation type="submission" date="2014-01" db="EMBL/GenBank/DDBJ databases">
        <authorList>
            <consortium name="DOE Joint Genome Institute"/>
            <person name="Anderson I."/>
            <person name="Huntemann M."/>
            <person name="Han J."/>
            <person name="Chen A."/>
            <person name="Kyrpides N."/>
            <person name="Mavromatis K."/>
            <person name="Markowitz V."/>
            <person name="Palaniappan K."/>
            <person name="Ivanova N."/>
            <person name="Schaumberg A."/>
            <person name="Pati A."/>
            <person name="Liolios K."/>
            <person name="Nordberg H.P."/>
            <person name="Cantor M.N."/>
            <person name="Hua S.X."/>
            <person name="Woyke T."/>
        </authorList>
    </citation>
    <scope>NUCLEOTIDE SEQUENCE [LARGE SCALE GENOMIC DNA]</scope>
    <source>
        <strain evidence="1 2">XH-48</strain>
        <plasmid evidence="2">2</plasmid>
    </source>
</reference>
<organism evidence="1 2">
    <name type="scientific">Halostagnicola larsenii XH-48</name>
    <dbReference type="NCBI Taxonomy" id="797299"/>
    <lineage>
        <taxon>Archaea</taxon>
        <taxon>Methanobacteriati</taxon>
        <taxon>Methanobacteriota</taxon>
        <taxon>Stenosarchaea group</taxon>
        <taxon>Halobacteria</taxon>
        <taxon>Halobacteriales</taxon>
        <taxon>Natrialbaceae</taxon>
        <taxon>Halostagnicola</taxon>
    </lineage>
</organism>
<proteinExistence type="predicted"/>
<keyword evidence="2" id="KW-1185">Reference proteome</keyword>
<dbReference type="AlphaFoldDB" id="W0JSS2"/>
<keyword evidence="1" id="KW-0614">Plasmid</keyword>
<geneLocation type="plasmid" evidence="1">
    <name>unnamed</name>
</geneLocation>
<name>W0JSS2_9EURY</name>
<accession>W0JSS2</accession>
<dbReference type="EMBL" id="CP007057">
    <property type="protein sequence ID" value="AHG01716.1"/>
    <property type="molecule type" value="Genomic_DNA"/>
</dbReference>
<sequence length="50" mass="6210">MMPEIHLHLLLLQRLMFLQERSEIELRNLRRIVLFLRIPQRSILNKRMVT</sequence>
<protein>
    <submittedName>
        <fullName evidence="1">Uncharacterized protein</fullName>
    </submittedName>
</protein>
<dbReference type="HOGENOM" id="CLU_3112941_0_0_2"/>
<evidence type="ECO:0000313" key="2">
    <source>
        <dbReference type="Proteomes" id="UP000019024"/>
    </source>
</evidence>
<dbReference type="Proteomes" id="UP000019024">
    <property type="component" value="Plasmid unnamed2"/>
</dbReference>